<evidence type="ECO:0000256" key="10">
    <source>
        <dbReference type="SAM" id="Phobius"/>
    </source>
</evidence>
<dbReference type="Pfam" id="PF21687">
    <property type="entry name" value="T2SSK_1st"/>
    <property type="match status" value="1"/>
</dbReference>
<keyword evidence="9 10" id="KW-0472">Membrane</keyword>
<keyword evidence="4" id="KW-1003">Cell membrane</keyword>
<evidence type="ECO:0000256" key="6">
    <source>
        <dbReference type="ARBA" id="ARBA00022692"/>
    </source>
</evidence>
<comment type="subcellular location">
    <subcellularLocation>
        <location evidence="1">Cell inner membrane</location>
    </subcellularLocation>
</comment>
<feature type="domain" description="T2SS protein K first SAM-like" evidence="12">
    <location>
        <begin position="115"/>
        <end position="216"/>
    </location>
</feature>
<keyword evidence="7" id="KW-0653">Protein transport</keyword>
<dbReference type="InterPro" id="IPR038072">
    <property type="entry name" value="GspK_central_sf"/>
</dbReference>
<dbReference type="Pfam" id="PF03934">
    <property type="entry name" value="T2SSK"/>
    <property type="match status" value="1"/>
</dbReference>
<dbReference type="SUPFAM" id="SSF158544">
    <property type="entry name" value="GspK insert domain-like"/>
    <property type="match status" value="1"/>
</dbReference>
<evidence type="ECO:0000256" key="3">
    <source>
        <dbReference type="ARBA" id="ARBA00022448"/>
    </source>
</evidence>
<evidence type="ECO:0008006" key="14">
    <source>
        <dbReference type="Google" id="ProtNLM"/>
    </source>
</evidence>
<dbReference type="EMBL" id="UOFX01000017">
    <property type="protein sequence ID" value="VAX06773.1"/>
    <property type="molecule type" value="Genomic_DNA"/>
</dbReference>
<name>A0A3B1B491_9ZZZZ</name>
<dbReference type="Gene3D" id="1.10.40.60">
    <property type="entry name" value="EpsJ-like"/>
    <property type="match status" value="2"/>
</dbReference>
<reference evidence="13" key="1">
    <citation type="submission" date="2018-06" db="EMBL/GenBank/DDBJ databases">
        <authorList>
            <person name="Zhirakovskaya E."/>
        </authorList>
    </citation>
    <scope>NUCLEOTIDE SEQUENCE</scope>
</reference>
<evidence type="ECO:0000313" key="13">
    <source>
        <dbReference type="EMBL" id="VAX06773.1"/>
    </source>
</evidence>
<proteinExistence type="inferred from homology"/>
<dbReference type="GO" id="GO:0005886">
    <property type="term" value="C:plasma membrane"/>
    <property type="evidence" value="ECO:0007669"/>
    <property type="project" value="UniProtKB-SubCell"/>
</dbReference>
<dbReference type="PANTHER" id="PTHR38831">
    <property type="entry name" value="TYPE II SECRETION SYSTEM PROTEIN K"/>
    <property type="match status" value="1"/>
</dbReference>
<dbReference type="GO" id="GO:0009306">
    <property type="term" value="P:protein secretion"/>
    <property type="evidence" value="ECO:0007669"/>
    <property type="project" value="InterPro"/>
</dbReference>
<evidence type="ECO:0000256" key="7">
    <source>
        <dbReference type="ARBA" id="ARBA00022927"/>
    </source>
</evidence>
<evidence type="ECO:0000256" key="2">
    <source>
        <dbReference type="ARBA" id="ARBA00007246"/>
    </source>
</evidence>
<feature type="transmembrane region" description="Helical" evidence="10">
    <location>
        <begin position="20"/>
        <end position="39"/>
    </location>
</feature>
<evidence type="ECO:0000256" key="9">
    <source>
        <dbReference type="ARBA" id="ARBA00023136"/>
    </source>
</evidence>
<comment type="similarity">
    <text evidence="2">Belongs to the GSP K family.</text>
</comment>
<keyword evidence="6 10" id="KW-0812">Transmembrane</keyword>
<dbReference type="InterPro" id="IPR045584">
    <property type="entry name" value="Pilin-like"/>
</dbReference>
<dbReference type="Gene3D" id="3.30.1300.30">
    <property type="entry name" value="GSPII I/J protein-like"/>
    <property type="match status" value="1"/>
</dbReference>
<dbReference type="InterPro" id="IPR005628">
    <property type="entry name" value="GspK"/>
</dbReference>
<dbReference type="PANTHER" id="PTHR38831:SF1">
    <property type="entry name" value="TYPE II SECRETION SYSTEM PROTEIN K-RELATED"/>
    <property type="match status" value="1"/>
</dbReference>
<dbReference type="SUPFAM" id="SSF54523">
    <property type="entry name" value="Pili subunits"/>
    <property type="match status" value="1"/>
</dbReference>
<sequence>MHKHTPLHTHTLPGKQRGAALLIALAITVLAAVLAISAIETGQLDMRKSSILIRSGQAQQLAMGMEDWAISLIQRDQNNSSGAAYDGLEDIWYQQLPLTQVSGGTISGTLIDLDGRFNLNSLLEVDGAVNPLALERFRRLLVVLQLNPSIADQLLDWLDADTSPQPQGAEDNIYRNRQPPGLAANQLLSHISELRILPAMDAANWQRLKNHVSANPQRSGGININTATAEVLLSLADGITRQMINSVIRQRGGGFRSLSAFLQLQVFENINIDPRGLTIRSYNYRALAEIQMDGEISQFETLLQRSGSVYHVLHRRRIIQ</sequence>
<evidence type="ECO:0000259" key="12">
    <source>
        <dbReference type="Pfam" id="PF21687"/>
    </source>
</evidence>
<evidence type="ECO:0000259" key="11">
    <source>
        <dbReference type="Pfam" id="PF03934"/>
    </source>
</evidence>
<evidence type="ECO:0000256" key="1">
    <source>
        <dbReference type="ARBA" id="ARBA00004533"/>
    </source>
</evidence>
<dbReference type="NCBIfam" id="NF037980">
    <property type="entry name" value="T2SS_GspK"/>
    <property type="match status" value="1"/>
</dbReference>
<keyword evidence="3" id="KW-0813">Transport</keyword>
<dbReference type="AlphaFoldDB" id="A0A3B1B491"/>
<keyword evidence="5" id="KW-0997">Cell inner membrane</keyword>
<dbReference type="InterPro" id="IPR049031">
    <property type="entry name" value="T2SSK_SAM-like_1st"/>
</dbReference>
<evidence type="ECO:0000256" key="5">
    <source>
        <dbReference type="ARBA" id="ARBA00022519"/>
    </source>
</evidence>
<dbReference type="PIRSF" id="PIRSF002786">
    <property type="entry name" value="XcpX"/>
    <property type="match status" value="1"/>
</dbReference>
<evidence type="ECO:0000256" key="4">
    <source>
        <dbReference type="ARBA" id="ARBA00022475"/>
    </source>
</evidence>
<feature type="domain" description="T2SS protein K second SAM-like" evidence="11">
    <location>
        <begin position="222"/>
        <end position="274"/>
    </location>
</feature>
<keyword evidence="8 10" id="KW-1133">Transmembrane helix</keyword>
<evidence type="ECO:0000256" key="8">
    <source>
        <dbReference type="ARBA" id="ARBA00022989"/>
    </source>
</evidence>
<organism evidence="13">
    <name type="scientific">hydrothermal vent metagenome</name>
    <dbReference type="NCBI Taxonomy" id="652676"/>
    <lineage>
        <taxon>unclassified sequences</taxon>
        <taxon>metagenomes</taxon>
        <taxon>ecological metagenomes</taxon>
    </lineage>
</organism>
<accession>A0A3B1B491</accession>
<protein>
    <recommendedName>
        <fullName evidence="14">General secretion pathway protein K</fullName>
    </recommendedName>
</protein>
<gene>
    <name evidence="13" type="ORF">MNBD_GAMMA26-1244</name>
</gene>
<dbReference type="InterPro" id="IPR049179">
    <property type="entry name" value="T2SSK_SAM-like_2nd"/>
</dbReference>